<gene>
    <name evidence="1" type="ORF">GCM10011531_00740</name>
</gene>
<organism evidence="1 2">
    <name type="scientific">Aquaticitalea lipolytica</name>
    <dbReference type="NCBI Taxonomy" id="1247562"/>
    <lineage>
        <taxon>Bacteria</taxon>
        <taxon>Pseudomonadati</taxon>
        <taxon>Bacteroidota</taxon>
        <taxon>Flavobacteriia</taxon>
        <taxon>Flavobacteriales</taxon>
        <taxon>Flavobacteriaceae</taxon>
        <taxon>Aquaticitalea</taxon>
    </lineage>
</organism>
<dbReference type="InterPro" id="IPR046233">
    <property type="entry name" value="DUF6266"/>
</dbReference>
<dbReference type="EMBL" id="BMIC01000001">
    <property type="protein sequence ID" value="GFZ75999.1"/>
    <property type="molecule type" value="Genomic_DNA"/>
</dbReference>
<dbReference type="AlphaFoldDB" id="A0A8J2TKG6"/>
<evidence type="ECO:0000313" key="2">
    <source>
        <dbReference type="Proteomes" id="UP000598120"/>
    </source>
</evidence>
<evidence type="ECO:0000313" key="1">
    <source>
        <dbReference type="EMBL" id="GFZ75999.1"/>
    </source>
</evidence>
<dbReference type="Pfam" id="PF19781">
    <property type="entry name" value="DUF6266"/>
    <property type="match status" value="1"/>
</dbReference>
<dbReference type="RefSeq" id="WP_188604358.1">
    <property type="nucleotide sequence ID" value="NZ_BMIC01000001.1"/>
</dbReference>
<dbReference type="Proteomes" id="UP000598120">
    <property type="component" value="Unassembled WGS sequence"/>
</dbReference>
<proteinExistence type="predicted"/>
<reference evidence="1 2" key="1">
    <citation type="journal article" date="2014" name="Int. J. Syst. Evol. Microbiol.">
        <title>Complete genome sequence of Corynebacterium casei LMG S-19264T (=DSM 44701T), isolated from a smear-ripened cheese.</title>
        <authorList>
            <consortium name="US DOE Joint Genome Institute (JGI-PGF)"/>
            <person name="Walter F."/>
            <person name="Albersmeier A."/>
            <person name="Kalinowski J."/>
            <person name="Ruckert C."/>
        </authorList>
    </citation>
    <scope>NUCLEOTIDE SEQUENCE [LARGE SCALE GENOMIC DNA]</scope>
    <source>
        <strain evidence="1 2">CGMCC 1.15295</strain>
    </source>
</reference>
<accession>A0A8J2TKG6</accession>
<protein>
    <submittedName>
        <fullName evidence="1">Uncharacterized protein</fullName>
    </submittedName>
</protein>
<comment type="caution">
    <text evidence="1">The sequence shown here is derived from an EMBL/GenBank/DDBJ whole genome shotgun (WGS) entry which is preliminary data.</text>
</comment>
<keyword evidence="2" id="KW-1185">Reference proteome</keyword>
<name>A0A8J2TKG6_9FLAO</name>
<sequence length="213" mass="23468">MATFEKGILGGFSGKVGNVVGARWRGKNVMRSLPQRGSYVPTENQLLQRERFKEVVTFLSPIKDILNRFFGKQQGDKSAYNLATSYHLKEALIEVVDGFEMDYPKVLISRGDLRGLENPAVTTAANQVVNFTWADNSGQGNANPLDQFVVVFYAPDLNVFQAYEYISAREDVSAQVTLPAFLAGLDVQVWATFVTQTGNTAAISNYLGVLTVT</sequence>